<keyword evidence="2" id="KW-1133">Transmembrane helix</keyword>
<reference evidence="4 5" key="1">
    <citation type="submission" date="2023-11" db="EMBL/GenBank/DDBJ databases">
        <title>MicrobeMod: A computational toolkit for identifying prokaryotic methylation and restriction-modification with nanopore sequencing.</title>
        <authorList>
            <person name="Crits-Christoph A."/>
            <person name="Kang S.C."/>
            <person name="Lee H."/>
            <person name="Ostrov N."/>
        </authorList>
    </citation>
    <scope>NUCLEOTIDE SEQUENCE [LARGE SCALE GENOMIC DNA]</scope>
    <source>
        <strain evidence="4 5">DSMZ 700</strain>
    </source>
</reference>
<comment type="caution">
    <text evidence="4">The sequence shown here is derived from an EMBL/GenBank/DDBJ whole genome shotgun (WGS) entry which is preliminary data.</text>
</comment>
<keyword evidence="2" id="KW-0472">Membrane</keyword>
<evidence type="ECO:0000256" key="1">
    <source>
        <dbReference type="SAM" id="MobiDB-lite"/>
    </source>
</evidence>
<feature type="compositionally biased region" description="Low complexity" evidence="1">
    <location>
        <begin position="223"/>
        <end position="234"/>
    </location>
</feature>
<evidence type="ECO:0000256" key="2">
    <source>
        <dbReference type="SAM" id="Phobius"/>
    </source>
</evidence>
<keyword evidence="5" id="KW-1185">Reference proteome</keyword>
<organism evidence="4 5">
    <name type="scientific">Acidiphilium acidophilum</name>
    <name type="common">Thiobacillus acidophilus</name>
    <dbReference type="NCBI Taxonomy" id="76588"/>
    <lineage>
        <taxon>Bacteria</taxon>
        <taxon>Pseudomonadati</taxon>
        <taxon>Pseudomonadota</taxon>
        <taxon>Alphaproteobacteria</taxon>
        <taxon>Acetobacterales</taxon>
        <taxon>Acidocellaceae</taxon>
        <taxon>Acidiphilium</taxon>
    </lineage>
</organism>
<dbReference type="EMBL" id="JAWXYB010000018">
    <property type="protein sequence ID" value="MDX5932937.1"/>
    <property type="molecule type" value="Genomic_DNA"/>
</dbReference>
<dbReference type="Proteomes" id="UP001279553">
    <property type="component" value="Unassembled WGS sequence"/>
</dbReference>
<feature type="region of interest" description="Disordered" evidence="1">
    <location>
        <begin position="211"/>
        <end position="269"/>
    </location>
</feature>
<gene>
    <name evidence="4" type="ORF">SIL87_19480</name>
</gene>
<dbReference type="RefSeq" id="WP_319615794.1">
    <property type="nucleotide sequence ID" value="NZ_JAWXYB010000018.1"/>
</dbReference>
<feature type="chain" id="PRO_5043544271" evidence="3">
    <location>
        <begin position="27"/>
        <end position="269"/>
    </location>
</feature>
<dbReference type="InterPro" id="IPR011990">
    <property type="entry name" value="TPR-like_helical_dom_sf"/>
</dbReference>
<keyword evidence="3" id="KW-0732">Signal</keyword>
<accession>A0AAW9DY63</accession>
<feature type="signal peptide" evidence="3">
    <location>
        <begin position="1"/>
        <end position="26"/>
    </location>
</feature>
<feature type="transmembrane region" description="Helical" evidence="2">
    <location>
        <begin position="123"/>
        <end position="140"/>
    </location>
</feature>
<name>A0AAW9DY63_ACIAO</name>
<dbReference type="AlphaFoldDB" id="A0AAW9DY63"/>
<sequence>MVWSLVRRVGLIGAVVFGLGLSAAHAAGPTPQQIQTLIAGGHAQTALSDLRPIVRAHPDSGVAWYLTAEARDALGQRAEARAALAKAEALAPGLPFAQPDKVAALKAHLAGSGTRVAPSGFHFSPWILVIGALIVLFIIMRMRRRTAMRGMGNPYGPGGPPMGQGMQPPYGPAGGAPFGTAAGSGIGGALASGLALGVGVAAGERVIDGLMGGERGQRGIDSAPGVDSAAPVDPAADRDDGLLGAPGWDDNDMSGGSDSQGDFDPDNNW</sequence>
<evidence type="ECO:0000313" key="4">
    <source>
        <dbReference type="EMBL" id="MDX5932937.1"/>
    </source>
</evidence>
<dbReference type="SUPFAM" id="SSF48452">
    <property type="entry name" value="TPR-like"/>
    <property type="match status" value="1"/>
</dbReference>
<evidence type="ECO:0000313" key="5">
    <source>
        <dbReference type="Proteomes" id="UP001279553"/>
    </source>
</evidence>
<protein>
    <submittedName>
        <fullName evidence="4">Tetratricopeptide repeat-containing protein</fullName>
    </submittedName>
</protein>
<keyword evidence="2" id="KW-0812">Transmembrane</keyword>
<dbReference type="Gene3D" id="1.25.40.10">
    <property type="entry name" value="Tetratricopeptide repeat domain"/>
    <property type="match status" value="1"/>
</dbReference>
<proteinExistence type="predicted"/>
<evidence type="ECO:0000256" key="3">
    <source>
        <dbReference type="SAM" id="SignalP"/>
    </source>
</evidence>